<dbReference type="AlphaFoldDB" id="A0A834WT07"/>
<evidence type="ECO:0000313" key="2">
    <source>
        <dbReference type="EMBL" id="KAF7831908.1"/>
    </source>
</evidence>
<name>A0A834WT07_9FABA</name>
<evidence type="ECO:0000256" key="1">
    <source>
        <dbReference type="SAM" id="Coils"/>
    </source>
</evidence>
<accession>A0A834WT07</accession>
<sequence>MVKEKQKRIHELEARVMVLEARLDQSREIQVMELNARTLKEQLEDS</sequence>
<keyword evidence="1" id="KW-0175">Coiled coil</keyword>
<dbReference type="Proteomes" id="UP000634136">
    <property type="component" value="Unassembled WGS sequence"/>
</dbReference>
<evidence type="ECO:0000313" key="3">
    <source>
        <dbReference type="Proteomes" id="UP000634136"/>
    </source>
</evidence>
<organism evidence="2 3">
    <name type="scientific">Senna tora</name>
    <dbReference type="NCBI Taxonomy" id="362788"/>
    <lineage>
        <taxon>Eukaryota</taxon>
        <taxon>Viridiplantae</taxon>
        <taxon>Streptophyta</taxon>
        <taxon>Embryophyta</taxon>
        <taxon>Tracheophyta</taxon>
        <taxon>Spermatophyta</taxon>
        <taxon>Magnoliopsida</taxon>
        <taxon>eudicotyledons</taxon>
        <taxon>Gunneridae</taxon>
        <taxon>Pentapetalae</taxon>
        <taxon>rosids</taxon>
        <taxon>fabids</taxon>
        <taxon>Fabales</taxon>
        <taxon>Fabaceae</taxon>
        <taxon>Caesalpinioideae</taxon>
        <taxon>Cassia clade</taxon>
        <taxon>Senna</taxon>
    </lineage>
</organism>
<protein>
    <submittedName>
        <fullName evidence="2">Uncharacterized protein</fullName>
    </submittedName>
</protein>
<feature type="coiled-coil region" evidence="1">
    <location>
        <begin position="2"/>
        <end position="29"/>
    </location>
</feature>
<keyword evidence="3" id="KW-1185">Reference proteome</keyword>
<dbReference type="EMBL" id="JAAIUW010000005">
    <property type="protein sequence ID" value="KAF7831908.1"/>
    <property type="molecule type" value="Genomic_DNA"/>
</dbReference>
<gene>
    <name evidence="2" type="ORF">G2W53_014241</name>
</gene>
<reference evidence="2" key="1">
    <citation type="submission" date="2020-09" db="EMBL/GenBank/DDBJ databases">
        <title>Genome-Enabled Discovery of Anthraquinone Biosynthesis in Senna tora.</title>
        <authorList>
            <person name="Kang S.-H."/>
            <person name="Pandey R.P."/>
            <person name="Lee C.-M."/>
            <person name="Sim J.-S."/>
            <person name="Jeong J.-T."/>
            <person name="Choi B.-S."/>
            <person name="Jung M."/>
            <person name="Ginzburg D."/>
            <person name="Zhao K."/>
            <person name="Won S.Y."/>
            <person name="Oh T.-J."/>
            <person name="Yu Y."/>
            <person name="Kim N.-H."/>
            <person name="Lee O.R."/>
            <person name="Lee T.-H."/>
            <person name="Bashyal P."/>
            <person name="Kim T.-S."/>
            <person name="Lee W.-H."/>
            <person name="Kawkins C."/>
            <person name="Kim C.-K."/>
            <person name="Kim J.S."/>
            <person name="Ahn B.O."/>
            <person name="Rhee S.Y."/>
            <person name="Sohng J.K."/>
        </authorList>
    </citation>
    <scope>NUCLEOTIDE SEQUENCE</scope>
    <source>
        <tissue evidence="2">Leaf</tissue>
    </source>
</reference>
<proteinExistence type="predicted"/>
<comment type="caution">
    <text evidence="2">The sequence shown here is derived from an EMBL/GenBank/DDBJ whole genome shotgun (WGS) entry which is preliminary data.</text>
</comment>